<keyword evidence="3" id="KW-0677">Repeat</keyword>
<comment type="function">
    <text evidence="6">Component of the PRP19-CDC5L complex that forms an integral part of the spliceosome and is required for activating pre-mRNA splicing. Participates in AID/AICDA-mediated somatic hypermutation (SHM) and class-switch recombination (CSR), 2 processes resulting in the production of high-affinity, mutated isotype-switched antibodies.</text>
</comment>
<comment type="subunit">
    <text evidence="7">Component of the PRP19-CDC5L splicing complex composed of a core complex comprising a homotetramer of PRPF19, CDC5L, PLRG1 and BCAS2, and at least three less stably associated proteins CTNNBL1, CWC15 and HSPA8. Interacts directly with CWC15 and CDC5L in the complex. Interacts with AICDA; the interaction is important for the antibody diversification activity of AICDA. Interacts with PRPF31 (via its NLS). Interacts (via its N-terminal NLS) with KPNA1 and KPNA2.</text>
</comment>
<evidence type="ECO:0000256" key="3">
    <source>
        <dbReference type="ARBA" id="ARBA00022737"/>
    </source>
</evidence>
<dbReference type="GO" id="GO:0005681">
    <property type="term" value="C:spliceosomal complex"/>
    <property type="evidence" value="ECO:0007669"/>
    <property type="project" value="TreeGrafter"/>
</dbReference>
<dbReference type="Proteomes" id="UP000681722">
    <property type="component" value="Unassembled WGS sequence"/>
</dbReference>
<evidence type="ECO:0000256" key="12">
    <source>
        <dbReference type="SAM" id="Phobius"/>
    </source>
</evidence>
<dbReference type="InterPro" id="IPR016024">
    <property type="entry name" value="ARM-type_fold"/>
</dbReference>
<dbReference type="AlphaFoldDB" id="A0A815DZ64"/>
<dbReference type="PANTHER" id="PTHR14978">
    <property type="entry name" value="BETA-CATENIN-LIKE PROTEIN 1 NUCLEAR ASSOCIATED PROTEIN"/>
    <property type="match status" value="1"/>
</dbReference>
<evidence type="ECO:0000256" key="7">
    <source>
        <dbReference type="ARBA" id="ARBA00061776"/>
    </source>
</evidence>
<evidence type="ECO:0000256" key="5">
    <source>
        <dbReference type="ARBA" id="ARBA00023242"/>
    </source>
</evidence>
<keyword evidence="12" id="KW-1133">Transmembrane helix</keyword>
<dbReference type="EMBL" id="CAJNOQ010012619">
    <property type="protein sequence ID" value="CAF1304222.1"/>
    <property type="molecule type" value="Genomic_DNA"/>
</dbReference>
<evidence type="ECO:0000313" key="15">
    <source>
        <dbReference type="EMBL" id="CAF4134113.1"/>
    </source>
</evidence>
<accession>A0A815DZ64</accession>
<dbReference type="EMBL" id="CAJOBC010038996">
    <property type="protein sequence ID" value="CAF4134113.1"/>
    <property type="molecule type" value="Genomic_DNA"/>
</dbReference>
<sequence>MDVDELLNYQPDKPQPSKRSVPNSTLPTTTVAKRAKKSTDFAPFSANGAATGSNIASLSTDEKEKLLEMLENESNNEPLDETSLKRMISQLEKRILKNQEMRIKHPDHPEKFMESEMELNDGIQELHQVAAQPDLYHIIINMNGVQLLLGLLTHENTDISIAVVNLLQELTDVDTLTESGEQATLLIDALAEQQIVSLLVQNMDRLDENIKEEAEGIHNSLGIIITIYLTLIHCLFLHLAVVENMTEFRPVTCIDACKQGLLQYLLKRLKIKSPFDSIRLYCSELLSILLQNHDENRQTLGELDGIDILLQQLAYYKRHDPQTSEEYEYMENLFSCLCSALIFANNRQKFLKGEGPHLMNIMLKEKKASRNGALRTLNFAMTGSEGKDNCQKIVDILGLRTIFPLFMKPPKGNRKAGETRAENEEHSISCVASLLRNCTGSNRQRVLMKFTENDHEKVDRLMELHFRYLERVRTTDNEIEKERRTLQNYDDDEQDQEDEIYMKRLDAGLFTLQLLDYILVEIASATNIPSIKQRILQILNLRNGTTKEIKNIVREYASNLGNKNTEEKEREIEKEHLLELIEKF</sequence>
<comment type="subcellular location">
    <subcellularLocation>
        <location evidence="1">Nucleus</location>
    </subcellularLocation>
</comment>
<evidence type="ECO:0000256" key="11">
    <source>
        <dbReference type="SAM" id="MobiDB-lite"/>
    </source>
</evidence>
<feature type="region of interest" description="Disordered" evidence="11">
    <location>
        <begin position="1"/>
        <end position="57"/>
    </location>
</feature>
<evidence type="ECO:0000259" key="13">
    <source>
        <dbReference type="SMART" id="SM01156"/>
    </source>
</evidence>
<protein>
    <recommendedName>
        <fullName evidence="8">Beta-catenin-like protein 1</fullName>
    </recommendedName>
    <alternativeName>
        <fullName evidence="9">Nuclear-associated protein</fullName>
    </alternativeName>
</protein>
<dbReference type="Pfam" id="PF08216">
    <property type="entry name" value="CTNNBL"/>
    <property type="match status" value="2"/>
</dbReference>
<evidence type="ECO:0000256" key="10">
    <source>
        <dbReference type="SAM" id="Coils"/>
    </source>
</evidence>
<organism evidence="14 16">
    <name type="scientific">Didymodactylos carnosus</name>
    <dbReference type="NCBI Taxonomy" id="1234261"/>
    <lineage>
        <taxon>Eukaryota</taxon>
        <taxon>Metazoa</taxon>
        <taxon>Spiralia</taxon>
        <taxon>Gnathifera</taxon>
        <taxon>Rotifera</taxon>
        <taxon>Eurotatoria</taxon>
        <taxon>Bdelloidea</taxon>
        <taxon>Philodinida</taxon>
        <taxon>Philodinidae</taxon>
        <taxon>Didymodactylos</taxon>
    </lineage>
</organism>
<feature type="domain" description="Beta-catenin-like protein 1 N-terminal" evidence="13">
    <location>
        <begin position="59"/>
        <end position="164"/>
    </location>
</feature>
<gene>
    <name evidence="14" type="ORF">GPM918_LOCUS28673</name>
    <name evidence="15" type="ORF">SRO942_LOCUS29194</name>
</gene>
<keyword evidence="5" id="KW-0539">Nucleus</keyword>
<proteinExistence type="predicted"/>
<evidence type="ECO:0000256" key="6">
    <source>
        <dbReference type="ARBA" id="ARBA00058456"/>
    </source>
</evidence>
<feature type="compositionally biased region" description="Polar residues" evidence="11">
    <location>
        <begin position="48"/>
        <end position="57"/>
    </location>
</feature>
<evidence type="ECO:0000256" key="1">
    <source>
        <dbReference type="ARBA" id="ARBA00004123"/>
    </source>
</evidence>
<evidence type="ECO:0000313" key="14">
    <source>
        <dbReference type="EMBL" id="CAF1304222.1"/>
    </source>
</evidence>
<evidence type="ECO:0000256" key="2">
    <source>
        <dbReference type="ARBA" id="ARBA00022553"/>
    </source>
</evidence>
<dbReference type="OrthoDB" id="1898821at2759"/>
<keyword evidence="4 10" id="KW-0175">Coiled coil</keyword>
<keyword evidence="16" id="KW-1185">Reference proteome</keyword>
<dbReference type="Gene3D" id="1.25.10.10">
    <property type="entry name" value="Leucine-rich Repeat Variant"/>
    <property type="match status" value="1"/>
</dbReference>
<dbReference type="InterPro" id="IPR013180">
    <property type="entry name" value="CTNNBL1_N"/>
</dbReference>
<feature type="coiled-coil region" evidence="10">
    <location>
        <begin position="472"/>
        <end position="499"/>
    </location>
</feature>
<evidence type="ECO:0000256" key="9">
    <source>
        <dbReference type="ARBA" id="ARBA00083862"/>
    </source>
</evidence>
<dbReference type="SMART" id="SM01156">
    <property type="entry name" value="DUF1716"/>
    <property type="match status" value="1"/>
</dbReference>
<evidence type="ECO:0000313" key="16">
    <source>
        <dbReference type="Proteomes" id="UP000663829"/>
    </source>
</evidence>
<keyword evidence="12" id="KW-0472">Membrane</keyword>
<dbReference type="FunFam" id="1.25.10.10:FF:001136">
    <property type="entry name" value="Beta-catenin-like protein 1"/>
    <property type="match status" value="2"/>
</dbReference>
<dbReference type="Proteomes" id="UP000663829">
    <property type="component" value="Unassembled WGS sequence"/>
</dbReference>
<feature type="compositionally biased region" description="Polar residues" evidence="11">
    <location>
        <begin position="17"/>
        <end position="31"/>
    </location>
</feature>
<dbReference type="GO" id="GO:0010467">
    <property type="term" value="P:gene expression"/>
    <property type="evidence" value="ECO:0007669"/>
    <property type="project" value="UniProtKB-ARBA"/>
</dbReference>
<keyword evidence="12" id="KW-0812">Transmembrane</keyword>
<comment type="caution">
    <text evidence="14">The sequence shown here is derived from an EMBL/GenBank/DDBJ whole genome shotgun (WGS) entry which is preliminary data.</text>
</comment>
<dbReference type="SUPFAM" id="SSF48371">
    <property type="entry name" value="ARM repeat"/>
    <property type="match status" value="1"/>
</dbReference>
<feature type="transmembrane region" description="Helical" evidence="12">
    <location>
        <begin position="221"/>
        <end position="241"/>
    </location>
</feature>
<dbReference type="InterPro" id="IPR011989">
    <property type="entry name" value="ARM-like"/>
</dbReference>
<reference evidence="14" key="1">
    <citation type="submission" date="2021-02" db="EMBL/GenBank/DDBJ databases">
        <authorList>
            <person name="Nowell W R."/>
        </authorList>
    </citation>
    <scope>NUCLEOTIDE SEQUENCE</scope>
</reference>
<name>A0A815DZ64_9BILA</name>
<dbReference type="InterPro" id="IPR039678">
    <property type="entry name" value="CTNNBL1"/>
</dbReference>
<dbReference type="PANTHER" id="PTHR14978:SF0">
    <property type="entry name" value="BETA-CATENIN-LIKE PROTEIN 1"/>
    <property type="match status" value="1"/>
</dbReference>
<keyword evidence="2" id="KW-0597">Phosphoprotein</keyword>
<evidence type="ECO:0000256" key="4">
    <source>
        <dbReference type="ARBA" id="ARBA00023054"/>
    </source>
</evidence>
<evidence type="ECO:0000256" key="8">
    <source>
        <dbReference type="ARBA" id="ARBA00070106"/>
    </source>
</evidence>